<keyword evidence="3 5" id="KW-1133">Transmembrane helix</keyword>
<keyword evidence="8" id="KW-1185">Reference proteome</keyword>
<dbReference type="EMBL" id="JAHRIP010012994">
    <property type="protein sequence ID" value="MEQ2285292.1"/>
    <property type="molecule type" value="Genomic_DNA"/>
</dbReference>
<evidence type="ECO:0000256" key="3">
    <source>
        <dbReference type="ARBA" id="ARBA00022989"/>
    </source>
</evidence>
<dbReference type="Pfam" id="PF00520">
    <property type="entry name" value="Ion_trans"/>
    <property type="match status" value="1"/>
</dbReference>
<dbReference type="InterPro" id="IPR005821">
    <property type="entry name" value="Ion_trans_dom"/>
</dbReference>
<evidence type="ECO:0000313" key="8">
    <source>
        <dbReference type="Proteomes" id="UP001469553"/>
    </source>
</evidence>
<sequence>VLTMENITSNLSTACGTYEQLGYWPNNFDDFAAAIILLYDVMIVNNWQAFMDAYSRYTSEWSKVYFVCWWLTSSVMWVNLFVALILENFIYKWDRSHSCSVTDVERIQYETSVQFLFKEQIQEPTEEELVCQLHQHPHLHLDC</sequence>
<name>A0ABV0XV17_9TELE</name>
<gene>
    <name evidence="7" type="primary">TPCN2_3</name>
    <name evidence="7" type="ORF">AMECASPLE_030302</name>
</gene>
<accession>A0ABV0XV17</accession>
<dbReference type="PANTHER" id="PTHR46768:SF1">
    <property type="entry name" value="TWO PORE CHANNEL PROTEIN 2"/>
    <property type="match status" value="1"/>
</dbReference>
<proteinExistence type="predicted"/>
<organism evidence="7 8">
    <name type="scientific">Ameca splendens</name>
    <dbReference type="NCBI Taxonomy" id="208324"/>
    <lineage>
        <taxon>Eukaryota</taxon>
        <taxon>Metazoa</taxon>
        <taxon>Chordata</taxon>
        <taxon>Craniata</taxon>
        <taxon>Vertebrata</taxon>
        <taxon>Euteleostomi</taxon>
        <taxon>Actinopterygii</taxon>
        <taxon>Neopterygii</taxon>
        <taxon>Teleostei</taxon>
        <taxon>Neoteleostei</taxon>
        <taxon>Acanthomorphata</taxon>
        <taxon>Ovalentaria</taxon>
        <taxon>Atherinomorphae</taxon>
        <taxon>Cyprinodontiformes</taxon>
        <taxon>Goodeidae</taxon>
        <taxon>Ameca</taxon>
    </lineage>
</organism>
<keyword evidence="2 5" id="KW-0812">Transmembrane</keyword>
<evidence type="ECO:0000256" key="4">
    <source>
        <dbReference type="ARBA" id="ARBA00023136"/>
    </source>
</evidence>
<evidence type="ECO:0000313" key="7">
    <source>
        <dbReference type="EMBL" id="MEQ2285292.1"/>
    </source>
</evidence>
<feature type="non-terminal residue" evidence="7">
    <location>
        <position position="1"/>
    </location>
</feature>
<dbReference type="Proteomes" id="UP001469553">
    <property type="component" value="Unassembled WGS sequence"/>
</dbReference>
<reference evidence="7 8" key="1">
    <citation type="submission" date="2021-06" db="EMBL/GenBank/DDBJ databases">
        <authorList>
            <person name="Palmer J.M."/>
        </authorList>
    </citation>
    <scope>NUCLEOTIDE SEQUENCE [LARGE SCALE GENOMIC DNA]</scope>
    <source>
        <strain evidence="7 8">AS_MEX2019</strain>
        <tissue evidence="7">Muscle</tissue>
    </source>
</reference>
<dbReference type="Gene3D" id="1.10.287.70">
    <property type="match status" value="1"/>
</dbReference>
<keyword evidence="4 5" id="KW-0472">Membrane</keyword>
<dbReference type="InterPro" id="IPR028798">
    <property type="entry name" value="TPC2"/>
</dbReference>
<comment type="caution">
    <text evidence="7">The sequence shown here is derived from an EMBL/GenBank/DDBJ whole genome shotgun (WGS) entry which is preliminary data.</text>
</comment>
<protein>
    <submittedName>
        <fullName evidence="7">Two pore calcium channel protein 2</fullName>
    </submittedName>
</protein>
<dbReference type="PANTHER" id="PTHR46768">
    <property type="entry name" value="TWO PORE CALCIUM CHANNEL PROTEIN 2"/>
    <property type="match status" value="1"/>
</dbReference>
<comment type="subcellular location">
    <subcellularLocation>
        <location evidence="1">Membrane</location>
        <topology evidence="1">Multi-pass membrane protein</topology>
    </subcellularLocation>
</comment>
<evidence type="ECO:0000256" key="5">
    <source>
        <dbReference type="SAM" id="Phobius"/>
    </source>
</evidence>
<evidence type="ECO:0000256" key="2">
    <source>
        <dbReference type="ARBA" id="ARBA00022692"/>
    </source>
</evidence>
<evidence type="ECO:0000259" key="6">
    <source>
        <dbReference type="Pfam" id="PF00520"/>
    </source>
</evidence>
<feature type="transmembrane region" description="Helical" evidence="5">
    <location>
        <begin position="64"/>
        <end position="86"/>
    </location>
</feature>
<feature type="domain" description="Ion transport" evidence="6">
    <location>
        <begin position="26"/>
        <end position="89"/>
    </location>
</feature>
<evidence type="ECO:0000256" key="1">
    <source>
        <dbReference type="ARBA" id="ARBA00004141"/>
    </source>
</evidence>